<evidence type="ECO:0000313" key="22">
    <source>
        <dbReference type="EMBL" id="PRW50871.1"/>
    </source>
</evidence>
<feature type="transmembrane region" description="Helical" evidence="19">
    <location>
        <begin position="142"/>
        <end position="164"/>
    </location>
</feature>
<feature type="transmembrane region" description="Helical" evidence="19">
    <location>
        <begin position="112"/>
        <end position="130"/>
    </location>
</feature>
<keyword evidence="17" id="KW-0035">Amyloplast</keyword>
<evidence type="ECO:0000259" key="21">
    <source>
        <dbReference type="Pfam" id="PF08323"/>
    </source>
</evidence>
<evidence type="ECO:0000313" key="23">
    <source>
        <dbReference type="Proteomes" id="UP000239899"/>
    </source>
</evidence>
<comment type="catalytic activity">
    <reaction evidence="1">
        <text>[(1-&gt;4)-alpha-D-glucosyl](n) + ADP-alpha-D-glucose = [(1-&gt;4)-alpha-D-glucosyl](n+1) + ADP + H(+)</text>
        <dbReference type="Rhea" id="RHEA:18189"/>
        <dbReference type="Rhea" id="RHEA-COMP:9584"/>
        <dbReference type="Rhea" id="RHEA-COMP:9587"/>
        <dbReference type="ChEBI" id="CHEBI:15378"/>
        <dbReference type="ChEBI" id="CHEBI:15444"/>
        <dbReference type="ChEBI" id="CHEBI:57498"/>
        <dbReference type="ChEBI" id="CHEBI:456216"/>
        <dbReference type="EC" id="2.4.1.21"/>
    </reaction>
</comment>
<keyword evidence="23" id="KW-1185">Reference proteome</keyword>
<comment type="caution">
    <text evidence="22">The sequence shown here is derived from an EMBL/GenBank/DDBJ whole genome shotgun (WGS) entry which is preliminary data.</text>
</comment>
<organism evidence="22 23">
    <name type="scientific">Chlorella sorokiniana</name>
    <name type="common">Freshwater green alga</name>
    <dbReference type="NCBI Taxonomy" id="3076"/>
    <lineage>
        <taxon>Eukaryota</taxon>
        <taxon>Viridiplantae</taxon>
        <taxon>Chlorophyta</taxon>
        <taxon>core chlorophytes</taxon>
        <taxon>Trebouxiophyceae</taxon>
        <taxon>Chlorellales</taxon>
        <taxon>Chlorellaceae</taxon>
        <taxon>Chlorella clade</taxon>
        <taxon>Chlorella</taxon>
    </lineage>
</organism>
<keyword evidence="8" id="KW-0150">Chloroplast</keyword>
<dbReference type="GO" id="GO:0009501">
    <property type="term" value="C:amyloplast"/>
    <property type="evidence" value="ECO:0007669"/>
    <property type="project" value="UniProtKB-SubCell"/>
</dbReference>
<dbReference type="GO" id="GO:0004373">
    <property type="term" value="F:alpha-1,4-glucan glucosyltransferase (UDP-glucose donor) activity"/>
    <property type="evidence" value="ECO:0007669"/>
    <property type="project" value="InterPro"/>
</dbReference>
<dbReference type="UniPathway" id="UPA00152"/>
<evidence type="ECO:0000256" key="5">
    <source>
        <dbReference type="ARBA" id="ARBA00004727"/>
    </source>
</evidence>
<evidence type="ECO:0000256" key="18">
    <source>
        <dbReference type="SAM" id="MobiDB-lite"/>
    </source>
</evidence>
<dbReference type="GO" id="GO:0009011">
    <property type="term" value="F:alpha-1,4-glucan glucosyltransferase (ADP-glucose donor) activity"/>
    <property type="evidence" value="ECO:0007669"/>
    <property type="project" value="UniProtKB-EC"/>
</dbReference>
<evidence type="ECO:0000256" key="3">
    <source>
        <dbReference type="ARBA" id="ARBA00004229"/>
    </source>
</evidence>
<dbReference type="NCBIfam" id="TIGR02095">
    <property type="entry name" value="glgA"/>
    <property type="match status" value="1"/>
</dbReference>
<evidence type="ECO:0000259" key="20">
    <source>
        <dbReference type="Pfam" id="PF00534"/>
    </source>
</evidence>
<evidence type="ECO:0000256" key="2">
    <source>
        <dbReference type="ARBA" id="ARBA00004141"/>
    </source>
</evidence>
<evidence type="ECO:0000256" key="15">
    <source>
        <dbReference type="ARBA" id="ARBA00022989"/>
    </source>
</evidence>
<feature type="domain" description="Starch synthase catalytic" evidence="21">
    <location>
        <begin position="338"/>
        <end position="580"/>
    </location>
</feature>
<dbReference type="InterPro" id="IPR013534">
    <property type="entry name" value="Starch_synth_cat_dom"/>
</dbReference>
<dbReference type="InterPro" id="IPR038538">
    <property type="entry name" value="MTERF_sf"/>
</dbReference>
<dbReference type="Pfam" id="PF08323">
    <property type="entry name" value="Glyco_transf_5"/>
    <property type="match status" value="1"/>
</dbReference>
<dbReference type="FunFam" id="3.40.50.2000:FF:000048">
    <property type="entry name" value="Starch synthase, chloroplastic/amyloplastic"/>
    <property type="match status" value="1"/>
</dbReference>
<keyword evidence="9" id="KW-0934">Plastid</keyword>
<accession>A0A2P6TNF5</accession>
<dbReference type="Gene3D" id="1.20.1530.20">
    <property type="match status" value="1"/>
</dbReference>
<protein>
    <recommendedName>
        <fullName evidence="7">starch synthase</fullName>
        <ecNumber evidence="7">2.4.1.21</ecNumber>
    </recommendedName>
</protein>
<evidence type="ECO:0000256" key="19">
    <source>
        <dbReference type="SAM" id="Phobius"/>
    </source>
</evidence>
<evidence type="ECO:0000256" key="1">
    <source>
        <dbReference type="ARBA" id="ARBA00001478"/>
    </source>
</evidence>
<dbReference type="InterPro" id="IPR011835">
    <property type="entry name" value="GS/SS"/>
</dbReference>
<reference evidence="22 23" key="1">
    <citation type="journal article" date="2018" name="Plant J.">
        <title>Genome sequences of Chlorella sorokiniana UTEX 1602 and Micractinium conductrix SAG 241.80: implications to maltose excretion by a green alga.</title>
        <authorList>
            <person name="Arriola M.B."/>
            <person name="Velmurugan N."/>
            <person name="Zhang Y."/>
            <person name="Plunkett M.H."/>
            <person name="Hondzo H."/>
            <person name="Barney B.M."/>
        </authorList>
    </citation>
    <scope>NUCLEOTIDE SEQUENCE [LARGE SCALE GENOMIC DNA]</scope>
    <source>
        <strain evidence="23">UTEX 1602</strain>
    </source>
</reference>
<dbReference type="PANTHER" id="PTHR45825:SF2">
    <property type="entry name" value="STARCH SYNTHASE 2, CHLOROPLASTIC_AMYLOPLASTIC"/>
    <property type="match status" value="1"/>
</dbReference>
<dbReference type="GO" id="GO:0009507">
    <property type="term" value="C:chloroplast"/>
    <property type="evidence" value="ECO:0007669"/>
    <property type="project" value="UniProtKB-SubCell"/>
</dbReference>
<keyword evidence="11" id="KW-0808">Transferase</keyword>
<dbReference type="InterPro" id="IPR038770">
    <property type="entry name" value="Na+/solute_symporter_sf"/>
</dbReference>
<comment type="similarity">
    <text evidence="6">Belongs to the glycosyltransferase 1 family. Bacterial/plant glycogen synthase subfamily.</text>
</comment>
<name>A0A2P6TNF5_CHLSO</name>
<dbReference type="GO" id="GO:0010021">
    <property type="term" value="P:amylopectin biosynthetic process"/>
    <property type="evidence" value="ECO:0007669"/>
    <property type="project" value="UniProtKB-ARBA"/>
</dbReference>
<keyword evidence="15 19" id="KW-1133">Transmembrane helix</keyword>
<evidence type="ECO:0000256" key="10">
    <source>
        <dbReference type="ARBA" id="ARBA00022676"/>
    </source>
</evidence>
<feature type="compositionally biased region" description="Low complexity" evidence="18">
    <location>
        <begin position="885"/>
        <end position="901"/>
    </location>
</feature>
<dbReference type="InterPro" id="IPR002657">
    <property type="entry name" value="BilAc:Na_symport/Acr3"/>
</dbReference>
<evidence type="ECO:0000256" key="17">
    <source>
        <dbReference type="ARBA" id="ARBA00023234"/>
    </source>
</evidence>
<dbReference type="GO" id="GO:0019252">
    <property type="term" value="P:starch biosynthetic process"/>
    <property type="evidence" value="ECO:0007669"/>
    <property type="project" value="UniProtKB-UniPathway"/>
</dbReference>
<evidence type="ECO:0000256" key="13">
    <source>
        <dbReference type="ARBA" id="ARBA00022922"/>
    </source>
</evidence>
<dbReference type="Proteomes" id="UP000239899">
    <property type="component" value="Unassembled WGS sequence"/>
</dbReference>
<feature type="region of interest" description="Disordered" evidence="18">
    <location>
        <begin position="833"/>
        <end position="917"/>
    </location>
</feature>
<gene>
    <name evidence="22" type="ORF">C2E21_5411</name>
</gene>
<feature type="transmembrane region" description="Helical" evidence="19">
    <location>
        <begin position="83"/>
        <end position="106"/>
    </location>
</feature>
<proteinExistence type="inferred from homology"/>
<dbReference type="EMBL" id="LHPG02000010">
    <property type="protein sequence ID" value="PRW50871.1"/>
    <property type="molecule type" value="Genomic_DNA"/>
</dbReference>
<dbReference type="SUPFAM" id="SSF53756">
    <property type="entry name" value="UDP-Glycosyltransferase/glycogen phosphorylase"/>
    <property type="match status" value="1"/>
</dbReference>
<dbReference type="Gene3D" id="1.25.70.10">
    <property type="entry name" value="Transcription termination factor 3, mitochondrial"/>
    <property type="match status" value="1"/>
</dbReference>
<dbReference type="GO" id="GO:0016020">
    <property type="term" value="C:membrane"/>
    <property type="evidence" value="ECO:0007669"/>
    <property type="project" value="UniProtKB-SubCell"/>
</dbReference>
<evidence type="ECO:0000256" key="6">
    <source>
        <dbReference type="ARBA" id="ARBA00010281"/>
    </source>
</evidence>
<evidence type="ECO:0000256" key="16">
    <source>
        <dbReference type="ARBA" id="ARBA00023136"/>
    </source>
</evidence>
<comment type="pathway">
    <text evidence="5">Glycan biosynthesis; starch biosynthesis.</text>
</comment>
<dbReference type="Pfam" id="PF01758">
    <property type="entry name" value="SBF"/>
    <property type="match status" value="1"/>
</dbReference>
<evidence type="ECO:0000256" key="7">
    <source>
        <dbReference type="ARBA" id="ARBA00012588"/>
    </source>
</evidence>
<evidence type="ECO:0000256" key="8">
    <source>
        <dbReference type="ARBA" id="ARBA00022528"/>
    </source>
</evidence>
<dbReference type="Pfam" id="PF00534">
    <property type="entry name" value="Glycos_transf_1"/>
    <property type="match status" value="1"/>
</dbReference>
<dbReference type="EC" id="2.4.1.21" evidence="7"/>
<dbReference type="InterPro" id="IPR001296">
    <property type="entry name" value="Glyco_trans_1"/>
</dbReference>
<keyword evidence="10" id="KW-0328">Glycosyltransferase</keyword>
<dbReference type="CDD" id="cd03791">
    <property type="entry name" value="GT5_Glycogen_synthase_DULL1-like"/>
    <property type="match status" value="1"/>
</dbReference>
<evidence type="ECO:0000256" key="4">
    <source>
        <dbReference type="ARBA" id="ARBA00004602"/>
    </source>
</evidence>
<dbReference type="HAMAP" id="MF_00484">
    <property type="entry name" value="Glycogen_synth"/>
    <property type="match status" value="1"/>
</dbReference>
<dbReference type="OrthoDB" id="512920at2759"/>
<dbReference type="Gene3D" id="3.40.50.2000">
    <property type="entry name" value="Glycogen Phosphorylase B"/>
    <property type="match status" value="2"/>
</dbReference>
<evidence type="ECO:0000256" key="14">
    <source>
        <dbReference type="ARBA" id="ARBA00022946"/>
    </source>
</evidence>
<evidence type="ECO:0000256" key="11">
    <source>
        <dbReference type="ARBA" id="ARBA00022679"/>
    </source>
</evidence>
<keyword evidence="13" id="KW-0750">Starch biosynthesis</keyword>
<keyword evidence="16 19" id="KW-0472">Membrane</keyword>
<evidence type="ECO:0000256" key="12">
    <source>
        <dbReference type="ARBA" id="ARBA00022692"/>
    </source>
</evidence>
<comment type="subcellular location">
    <subcellularLocation>
        <location evidence="2">Membrane</location>
        <topology evidence="2">Multi-pass membrane protein</topology>
    </subcellularLocation>
    <subcellularLocation>
        <location evidence="4">Plastid</location>
        <location evidence="4">Amyloplast</location>
    </subcellularLocation>
    <subcellularLocation>
        <location evidence="3">Plastid</location>
        <location evidence="3">Chloroplast</location>
    </subcellularLocation>
</comment>
<dbReference type="PANTHER" id="PTHR45825">
    <property type="entry name" value="GRANULE-BOUND STARCH SYNTHASE 1, CHLOROPLASTIC/AMYLOPLASTIC"/>
    <property type="match status" value="1"/>
</dbReference>
<dbReference type="STRING" id="3076.A0A2P6TNF5"/>
<evidence type="ECO:0000256" key="9">
    <source>
        <dbReference type="ARBA" id="ARBA00022640"/>
    </source>
</evidence>
<feature type="compositionally biased region" description="Low complexity" evidence="18">
    <location>
        <begin position="840"/>
        <end position="878"/>
    </location>
</feature>
<sequence>MRRPAAGGSWPPPLPPLAAALNSRLPAVLLGVAAWAWVQPHVFLGFHPATWQGQSALAATMLAVGLATPLSDFRRVLRSPGRALDGWAAQLIAMPVLALALCYAMGLPLPYAIGLCLVACCPGGSAAGLVGHLAGADVPLSVLLATASALAAGVTVPLLGKLLLGTWLPAATSGLALSTLQSVLLPALAGSALGEVFPGTAATLRPLCTLGAASLMAAHCASYIAHSGGALRYAGPRLLGAVVAMHAGSLLLGYGLCRMLGQPRPAARSAGIQACMRNSALAGHLAAGASLLVPGLMEELEGQLKELEQAELDSPPQAEGERGRAAPKAPANPLAMSVVMVGAECAPWSKTGGLGDVMQALPKALAARGHRLMVVAPMYKRYPEARDTGVRLRLLVCGSETEVAFWHARLDGVDYAFLDHPAFSHWADQIYGGSRQEVLYRCALLSKAALEAPRLLPGGEEGPLGEGCVFVANDFHTALVPVYLQAHYRDHGQMLYARSLLVVHNLAHQGRGPPEELGMLDLPDPYFQLFSLRDAQSGSWMMNVLKAGAIASHRIVAVSNQYAQEVQTAEHGFGLDDTLRRQAWKLAGVVNGIDTAEWSPAADVHLQSDGYRRYDAASLDGGKAACKAALQRELGLPVDPAAPLLGFIGRLDPQKGVDLIADNYEWLMEQGAQLVLLGSGREDLEGALREMEARAPRQCRAWVGFSVKLAHRITAGVDLLLMPSRFEPCGLNQLYAMAYGTVPVVHAVGGLADTVQPFNPYEGTGTGWTFTGADATAFRQALAFALQTYREHRESFREIQLRGMGQDLSWGAAAQQYEALKARMACCLAPQRPGWAAPRTSLPPTADADAAARRSLAATWRPQNRPAVAAQAARQQQPDGSGNQAAGSDNSDSSSSAADSSSVRRRGRPSLISQHSDEEIAAGRLRLQAYLQQQGGISQAEAARLAGKLSAKLGGAADQLVPAPLQWFVGRGIQPAKAARQVARICASGTDASMLRQWLTWQPLLEANWQLADSYLAAYQRHCKAAKLKLLKGSESMAAMLSSQPSRYRLLRVQDLPGKVMALQEGQLGLSAAEVGQLIAGGAKMTGSPATMTNTIEWLVRFAGSREAAADMLGGAATIVDQKAALVDRKVAALEAAWAAVLQPGQLRQLVQRAPLVLRYDEQRYAPAAVVLCSWFPQPGELLAVLQEAPQLLGVSADILQSNERWFTGPPLRLSHREFLARVRAAPQAFLQNFADELAQRKLAFATQVGGMPLERALSASHLRYLKYSTTALAGRYFLLTQHGVPLSRHEDGGIMLSYVTQGLPTLLNSMRRHDSAARLPADDDAAVEYLRQWLAAWPESDSGLLWH</sequence>
<keyword evidence="14" id="KW-0809">Transit peptide</keyword>
<keyword evidence="12 19" id="KW-0812">Transmembrane</keyword>
<feature type="domain" description="Glycosyl transferase family 1" evidence="20">
    <location>
        <begin position="642"/>
        <end position="798"/>
    </location>
</feature>